<dbReference type="RefSeq" id="XP_009156464.1">
    <property type="nucleotide sequence ID" value="XM_009158216.1"/>
</dbReference>
<dbReference type="InParanoid" id="H6BW32"/>
<protein>
    <submittedName>
        <fullName evidence="1">Uncharacterized protein</fullName>
    </submittedName>
</protein>
<reference evidence="1" key="1">
    <citation type="submission" date="2011-07" db="EMBL/GenBank/DDBJ databases">
        <title>The Genome Sequence of Exophiala (Wangiella) dermatitidis NIH/UT8656.</title>
        <authorList>
            <consortium name="The Broad Institute Genome Sequencing Platform"/>
            <person name="Cuomo C."/>
            <person name="Wang Z."/>
            <person name="Hunicke-Smith S."/>
            <person name="Szanislo P.J."/>
            <person name="Earl A."/>
            <person name="Young S.K."/>
            <person name="Zeng Q."/>
            <person name="Gargeya S."/>
            <person name="Fitzgerald M."/>
            <person name="Haas B."/>
            <person name="Abouelleil A."/>
            <person name="Alvarado L."/>
            <person name="Arachchi H.M."/>
            <person name="Berlin A."/>
            <person name="Brown A."/>
            <person name="Chapman S.B."/>
            <person name="Chen Z."/>
            <person name="Dunbar C."/>
            <person name="Freedman E."/>
            <person name="Gearin G."/>
            <person name="Gellesch M."/>
            <person name="Goldberg J."/>
            <person name="Griggs A."/>
            <person name="Gujja S."/>
            <person name="Heiman D."/>
            <person name="Howarth C."/>
            <person name="Larson L."/>
            <person name="Lui A."/>
            <person name="MacDonald P.J.P."/>
            <person name="Montmayeur A."/>
            <person name="Murphy C."/>
            <person name="Neiman D."/>
            <person name="Pearson M."/>
            <person name="Priest M."/>
            <person name="Roberts A."/>
            <person name="Saif S."/>
            <person name="Shea T."/>
            <person name="Shenoy N."/>
            <person name="Sisk P."/>
            <person name="Stolte C."/>
            <person name="Sykes S."/>
            <person name="Wortman J."/>
            <person name="Nusbaum C."/>
            <person name="Birren B."/>
        </authorList>
    </citation>
    <scope>NUCLEOTIDE SEQUENCE</scope>
    <source>
        <strain evidence="1">NIH/UT8656</strain>
    </source>
</reference>
<keyword evidence="2" id="KW-1185">Reference proteome</keyword>
<evidence type="ECO:0000313" key="1">
    <source>
        <dbReference type="EMBL" id="EHY56003.1"/>
    </source>
</evidence>
<dbReference type="Proteomes" id="UP000007304">
    <property type="component" value="Unassembled WGS sequence"/>
</dbReference>
<dbReference type="VEuPathDB" id="FungiDB:HMPREF1120_04109"/>
<gene>
    <name evidence="1" type="ORF">HMPREF1120_04109</name>
</gene>
<evidence type="ECO:0000313" key="2">
    <source>
        <dbReference type="Proteomes" id="UP000007304"/>
    </source>
</evidence>
<dbReference type="GeneID" id="20308748"/>
<dbReference type="HOGENOM" id="CLU_2049708_0_0_1"/>
<dbReference type="EMBL" id="JH226132">
    <property type="protein sequence ID" value="EHY56003.1"/>
    <property type="molecule type" value="Genomic_DNA"/>
</dbReference>
<sequence length="120" mass="13217">MRCQDFARIIHCSSPHVKGECMQGTSKEVPRVSENVRQRPPLAVLTRAKLTSCKPCKGSIIHSTSTGRILSSEDMYSARVRGWLGDIGFVLLHDRLWCNHEDQGSEIEIVPRAASGAVGT</sequence>
<dbReference type="AlphaFoldDB" id="H6BW32"/>
<name>H6BW32_EXODN</name>
<accession>H6BW32</accession>
<proteinExistence type="predicted"/>
<organism evidence="1 2">
    <name type="scientific">Exophiala dermatitidis (strain ATCC 34100 / CBS 525.76 / NIH/UT8656)</name>
    <name type="common">Black yeast</name>
    <name type="synonym">Wangiella dermatitidis</name>
    <dbReference type="NCBI Taxonomy" id="858893"/>
    <lineage>
        <taxon>Eukaryota</taxon>
        <taxon>Fungi</taxon>
        <taxon>Dikarya</taxon>
        <taxon>Ascomycota</taxon>
        <taxon>Pezizomycotina</taxon>
        <taxon>Eurotiomycetes</taxon>
        <taxon>Chaetothyriomycetidae</taxon>
        <taxon>Chaetothyriales</taxon>
        <taxon>Herpotrichiellaceae</taxon>
        <taxon>Exophiala</taxon>
    </lineage>
</organism>